<dbReference type="FunCoup" id="A0A068UX82">
    <property type="interactions" value="12"/>
</dbReference>
<proteinExistence type="predicted"/>
<dbReference type="AlphaFoldDB" id="A0A068UX82"/>
<evidence type="ECO:0000313" key="2">
    <source>
        <dbReference type="EMBL" id="CDP13036.1"/>
    </source>
</evidence>
<dbReference type="PANTHER" id="PTHR34197:SF2">
    <property type="entry name" value="OS04G0591300 PROTEIN"/>
    <property type="match status" value="1"/>
</dbReference>
<feature type="compositionally biased region" description="Low complexity" evidence="1">
    <location>
        <begin position="214"/>
        <end position="225"/>
    </location>
</feature>
<reference evidence="3" key="1">
    <citation type="journal article" date="2014" name="Science">
        <title>The coffee genome provides insight into the convergent evolution of caffeine biosynthesis.</title>
        <authorList>
            <person name="Denoeud F."/>
            <person name="Carretero-Paulet L."/>
            <person name="Dereeper A."/>
            <person name="Droc G."/>
            <person name="Guyot R."/>
            <person name="Pietrella M."/>
            <person name="Zheng C."/>
            <person name="Alberti A."/>
            <person name="Anthony F."/>
            <person name="Aprea G."/>
            <person name="Aury J.M."/>
            <person name="Bento P."/>
            <person name="Bernard M."/>
            <person name="Bocs S."/>
            <person name="Campa C."/>
            <person name="Cenci A."/>
            <person name="Combes M.C."/>
            <person name="Crouzillat D."/>
            <person name="Da Silva C."/>
            <person name="Daddiego L."/>
            <person name="De Bellis F."/>
            <person name="Dussert S."/>
            <person name="Garsmeur O."/>
            <person name="Gayraud T."/>
            <person name="Guignon V."/>
            <person name="Jahn K."/>
            <person name="Jamilloux V."/>
            <person name="Joet T."/>
            <person name="Labadie K."/>
            <person name="Lan T."/>
            <person name="Leclercq J."/>
            <person name="Lepelley M."/>
            <person name="Leroy T."/>
            <person name="Li L.T."/>
            <person name="Librado P."/>
            <person name="Lopez L."/>
            <person name="Munoz A."/>
            <person name="Noel B."/>
            <person name="Pallavicini A."/>
            <person name="Perrotta G."/>
            <person name="Poncet V."/>
            <person name="Pot D."/>
            <person name="Priyono X."/>
            <person name="Rigoreau M."/>
            <person name="Rouard M."/>
            <person name="Rozas J."/>
            <person name="Tranchant-Dubreuil C."/>
            <person name="VanBuren R."/>
            <person name="Zhang Q."/>
            <person name="Andrade A.C."/>
            <person name="Argout X."/>
            <person name="Bertrand B."/>
            <person name="de Kochko A."/>
            <person name="Graziosi G."/>
            <person name="Henry R.J."/>
            <person name="Jayarama X."/>
            <person name="Ming R."/>
            <person name="Nagai C."/>
            <person name="Rounsley S."/>
            <person name="Sankoff D."/>
            <person name="Giuliano G."/>
            <person name="Albert V.A."/>
            <person name="Wincker P."/>
            <person name="Lashermes P."/>
        </authorList>
    </citation>
    <scope>NUCLEOTIDE SEQUENCE [LARGE SCALE GENOMIC DNA]</scope>
    <source>
        <strain evidence="3">cv. DH200-94</strain>
    </source>
</reference>
<dbReference type="STRING" id="49390.A0A068UX82"/>
<organism evidence="2 3">
    <name type="scientific">Coffea canephora</name>
    <name type="common">Robusta coffee</name>
    <dbReference type="NCBI Taxonomy" id="49390"/>
    <lineage>
        <taxon>Eukaryota</taxon>
        <taxon>Viridiplantae</taxon>
        <taxon>Streptophyta</taxon>
        <taxon>Embryophyta</taxon>
        <taxon>Tracheophyta</taxon>
        <taxon>Spermatophyta</taxon>
        <taxon>Magnoliopsida</taxon>
        <taxon>eudicotyledons</taxon>
        <taxon>Gunneridae</taxon>
        <taxon>Pentapetalae</taxon>
        <taxon>asterids</taxon>
        <taxon>lamiids</taxon>
        <taxon>Gentianales</taxon>
        <taxon>Rubiaceae</taxon>
        <taxon>Ixoroideae</taxon>
        <taxon>Gardenieae complex</taxon>
        <taxon>Bertiereae - Coffeeae clade</taxon>
        <taxon>Coffeeae</taxon>
        <taxon>Coffea</taxon>
    </lineage>
</organism>
<dbReference type="EMBL" id="HG739156">
    <property type="protein sequence ID" value="CDP13036.1"/>
    <property type="molecule type" value="Genomic_DNA"/>
</dbReference>
<evidence type="ECO:0000256" key="1">
    <source>
        <dbReference type="SAM" id="MobiDB-lite"/>
    </source>
</evidence>
<dbReference type="PhylomeDB" id="A0A068UX82"/>
<dbReference type="OrthoDB" id="691764at2759"/>
<gene>
    <name evidence="2" type="ORF">GSCOC_T00037788001</name>
</gene>
<sequence length="250" mass="27448">MAAYMDEEEVFKCPQHPSKRRRNGICPTCLRDRLITLCPDCANVRPCACCPATTTSSSSSSSSSTFSFFSSASSSRRGGRVSDLLDKESAFRRSRSVGVPFLFTRFAREKQAENSPARKKSRTAALLAKFGLNSSKSKKREEFEENKENENSKVAAAAAPAEQKFANSCNSDGNNECRQSCSNASIEEFANMMMRSRSVSVGMMNHSGERRHSSSSASGKGKGWSFPSPMKVFRPKTPKVANDRSPMCRG</sequence>
<protein>
    <submittedName>
        <fullName evidence="2">Uncharacterized protein</fullName>
    </submittedName>
</protein>
<keyword evidence="3" id="KW-1185">Reference proteome</keyword>
<dbReference type="Gramene" id="CDP13036">
    <property type="protein sequence ID" value="CDP13036"/>
    <property type="gene ID" value="GSCOC_T00037788001"/>
</dbReference>
<name>A0A068UX82_COFCA</name>
<dbReference type="PANTHER" id="PTHR34197">
    <property type="entry name" value="OS04G0591300 PROTEIN"/>
    <property type="match status" value="1"/>
</dbReference>
<dbReference type="Proteomes" id="UP000295252">
    <property type="component" value="Chromosome X"/>
</dbReference>
<feature type="region of interest" description="Disordered" evidence="1">
    <location>
        <begin position="205"/>
        <end position="250"/>
    </location>
</feature>
<dbReference type="OMA" id="SMFKASN"/>
<evidence type="ECO:0000313" key="3">
    <source>
        <dbReference type="Proteomes" id="UP000295252"/>
    </source>
</evidence>
<dbReference type="InParanoid" id="A0A068UX82"/>
<accession>A0A068UX82</accession>